<dbReference type="OrthoDB" id="194358at2759"/>
<dbReference type="PANTHER" id="PTHR24136:SF18">
    <property type="entry name" value="ANKYRIN REPEAT AND SOCS BOX PROTEIN 5"/>
    <property type="match status" value="1"/>
</dbReference>
<dbReference type="InterPro" id="IPR001496">
    <property type="entry name" value="SOCS_box"/>
</dbReference>
<dbReference type="InterPro" id="IPR036770">
    <property type="entry name" value="Ankyrin_rpt-contain_sf"/>
</dbReference>
<name>A0A673VXS8_SALTR</name>
<reference evidence="9" key="3">
    <citation type="submission" date="2025-09" db="UniProtKB">
        <authorList>
            <consortium name="Ensembl"/>
        </authorList>
    </citation>
    <scope>IDENTIFICATION</scope>
</reference>
<dbReference type="AlphaFoldDB" id="A0A673VXS8"/>
<evidence type="ECO:0000256" key="5">
    <source>
        <dbReference type="ARBA" id="ARBA00023043"/>
    </source>
</evidence>
<evidence type="ECO:0000256" key="6">
    <source>
        <dbReference type="PROSITE-ProRule" id="PRU00023"/>
    </source>
</evidence>
<dbReference type="PROSITE" id="PS50225">
    <property type="entry name" value="SOCS"/>
    <property type="match status" value="1"/>
</dbReference>
<comment type="similarity">
    <text evidence="2">Belongs to the ankyrin SOCS box (ASB) family.</text>
</comment>
<dbReference type="InterPro" id="IPR051573">
    <property type="entry name" value="Ankyrin-SOCS_box_domain"/>
</dbReference>
<dbReference type="SUPFAM" id="SSF48403">
    <property type="entry name" value="Ankyrin repeat"/>
    <property type="match status" value="1"/>
</dbReference>
<dbReference type="UniPathway" id="UPA00143"/>
<evidence type="ECO:0000256" key="3">
    <source>
        <dbReference type="ARBA" id="ARBA00022737"/>
    </source>
</evidence>
<dbReference type="GeneTree" id="ENSGT00940000160773"/>
<dbReference type="OMA" id="VKLYLCY"/>
<feature type="domain" description="SOCS box" evidence="8">
    <location>
        <begin position="417"/>
        <end position="455"/>
    </location>
</feature>
<dbReference type="SMART" id="SM00248">
    <property type="entry name" value="ANK"/>
    <property type="match status" value="6"/>
</dbReference>
<protein>
    <submittedName>
        <fullName evidence="9">Ankyrin repeat and SOCS box containing 16</fullName>
    </submittedName>
</protein>
<dbReference type="Proteomes" id="UP000472277">
    <property type="component" value="Chromosome 1"/>
</dbReference>
<evidence type="ECO:0000256" key="7">
    <source>
        <dbReference type="SAM" id="MobiDB-lite"/>
    </source>
</evidence>
<dbReference type="SMART" id="SM00969">
    <property type="entry name" value="SOCS_box"/>
    <property type="match status" value="1"/>
</dbReference>
<dbReference type="GO" id="GO:0045732">
    <property type="term" value="P:positive regulation of protein catabolic process"/>
    <property type="evidence" value="ECO:0007669"/>
    <property type="project" value="TreeGrafter"/>
</dbReference>
<feature type="repeat" description="ANK" evidence="6">
    <location>
        <begin position="153"/>
        <end position="185"/>
    </location>
</feature>
<dbReference type="PANTHER" id="PTHR24136">
    <property type="entry name" value="SOWAH (DROSOPHILA) HOMOLOG"/>
    <property type="match status" value="1"/>
</dbReference>
<dbReference type="GO" id="GO:0035556">
    <property type="term" value="P:intracellular signal transduction"/>
    <property type="evidence" value="ECO:0007669"/>
    <property type="project" value="InterPro"/>
</dbReference>
<dbReference type="KEGG" id="stru:115204001"/>
<dbReference type="SUPFAM" id="SSF158235">
    <property type="entry name" value="SOCS box-like"/>
    <property type="match status" value="1"/>
</dbReference>
<dbReference type="SMART" id="SM00253">
    <property type="entry name" value="SOCS"/>
    <property type="match status" value="1"/>
</dbReference>
<dbReference type="Pfam" id="PF12796">
    <property type="entry name" value="Ank_2"/>
    <property type="match status" value="2"/>
</dbReference>
<keyword evidence="5 6" id="KW-0040">ANK repeat</keyword>
<sequence>MSRDTFAFSSAALHSLKVDQELQEWEDKRQALAHRRAMSRPPVSRASRPPPRQQRGLQEIRVYEARCRDTTIHNTFMCGDMKGVHTVLKDPCMVNALMETVHEEMVWAPELGMWTMSSKIKQTSALRLAASKGHSGCVEELLFRGAEVDADPGGSTALHDACIGGHDICVQLLLAHGADPDLLAEDGSAPLHLCNTAQTFQCAELLVTGGAEVNVLTSETKLTPLHVVARRGLEEHVKLFLSHGADVSARNREGETPLNAACGGAERPAEAGRYLRVVQMLLGAGADPCTAGRKHHTPLHNACSNCSPRIVEILLQHGAKADVQNCAGYTPMDCLLQVVEDYPDQHPEAVARSLLNHGAKAGKSLMLKLCLLSPATLEVMLNCYAVVPSCEEWMQSIPLEIHETHQGFFDSVRQMTSQPRSLQHLCRCALRRHLGKGIDAAISRLDIPSSLMEYLLLRNDGEIR</sequence>
<dbReference type="CDD" id="cd03723">
    <property type="entry name" value="SOCS_ASB4_ASB18"/>
    <property type="match status" value="1"/>
</dbReference>
<dbReference type="Pfam" id="PF07525">
    <property type="entry name" value="SOCS_box"/>
    <property type="match status" value="1"/>
</dbReference>
<dbReference type="Gene3D" id="1.10.750.20">
    <property type="entry name" value="SOCS box"/>
    <property type="match status" value="1"/>
</dbReference>
<dbReference type="GO" id="GO:0016567">
    <property type="term" value="P:protein ubiquitination"/>
    <property type="evidence" value="ECO:0007669"/>
    <property type="project" value="UniProtKB-UniPathway"/>
</dbReference>
<dbReference type="Pfam" id="PF00023">
    <property type="entry name" value="Ank"/>
    <property type="match status" value="1"/>
</dbReference>
<comment type="pathway">
    <text evidence="1">Protein modification; protein ubiquitination.</text>
</comment>
<gene>
    <name evidence="9" type="primary">ASB16</name>
    <name evidence="9" type="synonym">LOC115204001</name>
</gene>
<evidence type="ECO:0000256" key="2">
    <source>
        <dbReference type="ARBA" id="ARBA00005949"/>
    </source>
</evidence>
<feature type="repeat" description="ANK" evidence="6">
    <location>
        <begin position="121"/>
        <end position="153"/>
    </location>
</feature>
<dbReference type="PROSITE" id="PS50088">
    <property type="entry name" value="ANK_REPEAT"/>
    <property type="match status" value="5"/>
</dbReference>
<organism evidence="9 10">
    <name type="scientific">Salmo trutta</name>
    <name type="common">Brown trout</name>
    <dbReference type="NCBI Taxonomy" id="8032"/>
    <lineage>
        <taxon>Eukaryota</taxon>
        <taxon>Metazoa</taxon>
        <taxon>Chordata</taxon>
        <taxon>Craniata</taxon>
        <taxon>Vertebrata</taxon>
        <taxon>Euteleostomi</taxon>
        <taxon>Actinopterygii</taxon>
        <taxon>Neopterygii</taxon>
        <taxon>Teleostei</taxon>
        <taxon>Protacanthopterygii</taxon>
        <taxon>Salmoniformes</taxon>
        <taxon>Salmonidae</taxon>
        <taxon>Salmoninae</taxon>
        <taxon>Salmo</taxon>
    </lineage>
</organism>
<reference evidence="9" key="1">
    <citation type="submission" date="2021-04" db="EMBL/GenBank/DDBJ databases">
        <authorList>
            <consortium name="Wellcome Sanger Institute Data Sharing"/>
        </authorList>
    </citation>
    <scope>NUCLEOTIDE SEQUENCE [LARGE SCALE GENOMIC DNA]</scope>
</reference>
<dbReference type="InterPro" id="IPR002110">
    <property type="entry name" value="Ankyrin_rpt"/>
</dbReference>
<keyword evidence="3" id="KW-0677">Repeat</keyword>
<dbReference type="PROSITE" id="PS50297">
    <property type="entry name" value="ANK_REP_REGION"/>
    <property type="match status" value="3"/>
</dbReference>
<proteinExistence type="inferred from homology"/>
<evidence type="ECO:0000313" key="10">
    <source>
        <dbReference type="Proteomes" id="UP000472277"/>
    </source>
</evidence>
<feature type="region of interest" description="Disordered" evidence="7">
    <location>
        <begin position="31"/>
        <end position="56"/>
    </location>
</feature>
<evidence type="ECO:0000313" key="9">
    <source>
        <dbReference type="Ensembl" id="ENSSTUP00000001468.1"/>
    </source>
</evidence>
<dbReference type="Ensembl" id="ENSSTUT00000001589.1">
    <property type="protein sequence ID" value="ENSSTUP00000001468.1"/>
    <property type="gene ID" value="ENSSTUG00000000778.1"/>
</dbReference>
<evidence type="ECO:0000256" key="4">
    <source>
        <dbReference type="ARBA" id="ARBA00022786"/>
    </source>
</evidence>
<feature type="repeat" description="ANK" evidence="6">
    <location>
        <begin position="294"/>
        <end position="326"/>
    </location>
</feature>
<reference evidence="9" key="2">
    <citation type="submission" date="2025-08" db="UniProtKB">
        <authorList>
            <consortium name="Ensembl"/>
        </authorList>
    </citation>
    <scope>IDENTIFICATION</scope>
</reference>
<accession>A0A673VXS8</accession>
<dbReference type="InterPro" id="IPR036036">
    <property type="entry name" value="SOCS_box-like_dom_sf"/>
</dbReference>
<dbReference type="Gene3D" id="1.25.40.20">
    <property type="entry name" value="Ankyrin repeat-containing domain"/>
    <property type="match status" value="2"/>
</dbReference>
<feature type="repeat" description="ANK" evidence="6">
    <location>
        <begin position="220"/>
        <end position="252"/>
    </location>
</feature>
<feature type="repeat" description="ANK" evidence="6">
    <location>
        <begin position="186"/>
        <end position="218"/>
    </location>
</feature>
<dbReference type="InParanoid" id="A0A673VXS8"/>
<evidence type="ECO:0000259" key="8">
    <source>
        <dbReference type="PROSITE" id="PS50225"/>
    </source>
</evidence>
<keyword evidence="10" id="KW-1185">Reference proteome</keyword>
<evidence type="ECO:0000256" key="1">
    <source>
        <dbReference type="ARBA" id="ARBA00004906"/>
    </source>
</evidence>
<keyword evidence="4" id="KW-0833">Ubl conjugation pathway</keyword>